<dbReference type="Proteomes" id="UP000198606">
    <property type="component" value="Unassembled WGS sequence"/>
</dbReference>
<dbReference type="AlphaFoldDB" id="A0A1G8PID6"/>
<evidence type="ECO:0008006" key="4">
    <source>
        <dbReference type="Google" id="ProtNLM"/>
    </source>
</evidence>
<evidence type="ECO:0000313" key="3">
    <source>
        <dbReference type="Proteomes" id="UP000198606"/>
    </source>
</evidence>
<dbReference type="EMBL" id="FNDG01000029">
    <property type="protein sequence ID" value="SDI92207.1"/>
    <property type="molecule type" value="Genomic_DNA"/>
</dbReference>
<feature type="chain" id="PRO_5011707177" description="Lipoprotein" evidence="1">
    <location>
        <begin position="34"/>
        <end position="380"/>
    </location>
</feature>
<sequence>MNVKGTVGSQLPRGSSTRLGMLLGITLSSLALAACVPLAAPNQGYYAGQAQPASPQAMMLEMRRAHDEMFAQIKTSGKAILIVPTASLDGTTDFQNNDSIAEFLRLRSGVTEWTNTSRPSSKFFVGYDTRNEPDENDPSRSYFQLVFGRTLYKIFVVEPGRYTITGVSYVLPRTAAFEAPGGRNIKPSSLGHLMLKAQKIDEFERGQKWEDASYRTETVEEDYCTSVRVVNNECMSRAKTSYDVKRQTSEAGWVPSIQQRTFEARNVTATIDREFASFDIAAGEVVVTDGLFAEPPAAALRNKSCKQADQERMRCELEQVTLVQLLGEVEEVRNSQNPADYGLPKLANILSELTYRQINIKARETPGKSVWGPSYTLKAK</sequence>
<dbReference type="PROSITE" id="PS51257">
    <property type="entry name" value="PROKAR_LIPOPROTEIN"/>
    <property type="match status" value="1"/>
</dbReference>
<evidence type="ECO:0000313" key="2">
    <source>
        <dbReference type="EMBL" id="SDI92207.1"/>
    </source>
</evidence>
<evidence type="ECO:0000256" key="1">
    <source>
        <dbReference type="SAM" id="SignalP"/>
    </source>
</evidence>
<keyword evidence="1" id="KW-0732">Signal</keyword>
<gene>
    <name evidence="2" type="ORF">SAMN05216588_12912</name>
</gene>
<name>A0A1G8PID6_9GAMM</name>
<reference evidence="2 3" key="1">
    <citation type="submission" date="2016-10" db="EMBL/GenBank/DDBJ databases">
        <authorList>
            <person name="de Groot N.N."/>
        </authorList>
    </citation>
    <scope>NUCLEOTIDE SEQUENCE [LARGE SCALE GENOMIC DNA]</scope>
    <source>
        <strain evidence="2 3">LMG 18387</strain>
    </source>
</reference>
<feature type="signal peptide" evidence="1">
    <location>
        <begin position="1"/>
        <end position="33"/>
    </location>
</feature>
<protein>
    <recommendedName>
        <fullName evidence="4">Lipoprotein</fullName>
    </recommendedName>
</protein>
<proteinExistence type="predicted"/>
<accession>A0A1G8PID6</accession>
<organism evidence="2 3">
    <name type="scientific">Phytopseudomonas flavescens</name>
    <dbReference type="NCBI Taxonomy" id="29435"/>
    <lineage>
        <taxon>Bacteria</taxon>
        <taxon>Pseudomonadati</taxon>
        <taxon>Pseudomonadota</taxon>
        <taxon>Gammaproteobacteria</taxon>
        <taxon>Pseudomonadales</taxon>
        <taxon>Pseudomonadaceae</taxon>
        <taxon>Phytopseudomonas</taxon>
    </lineage>
</organism>